<evidence type="ECO:0000256" key="1">
    <source>
        <dbReference type="ARBA" id="ARBA00004613"/>
    </source>
</evidence>
<dbReference type="OrthoDB" id="9949628at2759"/>
<reference evidence="10 11" key="1">
    <citation type="submission" date="2019-02" db="EMBL/GenBank/DDBJ databases">
        <title>Opniocepnalus argus genome.</title>
        <authorList>
            <person name="Zhou C."/>
            <person name="Xiao S."/>
        </authorList>
    </citation>
    <scope>NUCLEOTIDE SEQUENCE [LARGE SCALE GENOMIC DNA]</scope>
    <source>
        <strain evidence="10">OARG1902GOOAL</strain>
        <tissue evidence="10">Muscle</tissue>
    </source>
</reference>
<keyword evidence="7" id="KW-0393">Immunoglobulin domain</keyword>
<dbReference type="InterPro" id="IPR050160">
    <property type="entry name" value="MHC/Immunoglobulin"/>
</dbReference>
<dbReference type="GO" id="GO:0042612">
    <property type="term" value="C:MHC class I protein complex"/>
    <property type="evidence" value="ECO:0007669"/>
    <property type="project" value="UniProtKB-KW"/>
</dbReference>
<dbReference type="GO" id="GO:0005576">
    <property type="term" value="C:extracellular region"/>
    <property type="evidence" value="ECO:0007669"/>
    <property type="project" value="UniProtKB-SubCell"/>
</dbReference>
<evidence type="ECO:0000256" key="6">
    <source>
        <dbReference type="ARBA" id="ARBA00022859"/>
    </source>
</evidence>
<dbReference type="AlphaFoldDB" id="A0A6G1QRD8"/>
<accession>A0A6G1QRD8</accession>
<evidence type="ECO:0000256" key="2">
    <source>
        <dbReference type="ARBA" id="ARBA00009564"/>
    </source>
</evidence>
<feature type="domain" description="Ig-like" evidence="9">
    <location>
        <begin position="24"/>
        <end position="104"/>
    </location>
</feature>
<keyword evidence="8" id="KW-0732">Signal</keyword>
<dbReference type="Gene3D" id="2.60.40.10">
    <property type="entry name" value="Immunoglobulins"/>
    <property type="match status" value="1"/>
</dbReference>
<dbReference type="EMBL" id="CM015732">
    <property type="protein sequence ID" value="KAF3704863.1"/>
    <property type="molecule type" value="Genomic_DNA"/>
</dbReference>
<keyword evidence="6" id="KW-0391">Immunity</keyword>
<dbReference type="GO" id="GO:0002474">
    <property type="term" value="P:antigen processing and presentation of peptide antigen via MHC class I"/>
    <property type="evidence" value="ECO:0007669"/>
    <property type="project" value="UniProtKB-KW"/>
</dbReference>
<evidence type="ECO:0000313" key="11">
    <source>
        <dbReference type="Proteomes" id="UP000503349"/>
    </source>
</evidence>
<comment type="subcellular location">
    <subcellularLocation>
        <location evidence="1">Secreted</location>
    </subcellularLocation>
</comment>
<dbReference type="Proteomes" id="UP000503349">
    <property type="component" value="Chromosome 21"/>
</dbReference>
<dbReference type="InterPro" id="IPR013783">
    <property type="entry name" value="Ig-like_fold"/>
</dbReference>
<evidence type="ECO:0000256" key="3">
    <source>
        <dbReference type="ARBA" id="ARBA00018767"/>
    </source>
</evidence>
<evidence type="ECO:0000256" key="7">
    <source>
        <dbReference type="ARBA" id="ARBA00023319"/>
    </source>
</evidence>
<organism evidence="10 11">
    <name type="scientific">Channa argus</name>
    <name type="common">Northern snakehead</name>
    <name type="synonym">Ophicephalus argus</name>
    <dbReference type="NCBI Taxonomy" id="215402"/>
    <lineage>
        <taxon>Eukaryota</taxon>
        <taxon>Metazoa</taxon>
        <taxon>Chordata</taxon>
        <taxon>Craniata</taxon>
        <taxon>Vertebrata</taxon>
        <taxon>Euteleostomi</taxon>
        <taxon>Actinopterygii</taxon>
        <taxon>Neopterygii</taxon>
        <taxon>Teleostei</taxon>
        <taxon>Neoteleostei</taxon>
        <taxon>Acanthomorphata</taxon>
        <taxon>Anabantaria</taxon>
        <taxon>Anabantiformes</taxon>
        <taxon>Channoidei</taxon>
        <taxon>Channidae</taxon>
        <taxon>Channa</taxon>
    </lineage>
</organism>
<keyword evidence="5" id="KW-0964">Secreted</keyword>
<dbReference type="Pfam" id="PF07654">
    <property type="entry name" value="C1-set"/>
    <property type="match status" value="1"/>
</dbReference>
<protein>
    <recommendedName>
        <fullName evidence="3">Beta-2-microglobulin</fullName>
    </recommendedName>
</protein>
<dbReference type="InterPro" id="IPR007110">
    <property type="entry name" value="Ig-like_dom"/>
</dbReference>
<name>A0A6G1QRD8_CHAAH</name>
<dbReference type="InterPro" id="IPR036179">
    <property type="entry name" value="Ig-like_dom_sf"/>
</dbReference>
<reference evidence="11" key="2">
    <citation type="submission" date="2019-02" db="EMBL/GenBank/DDBJ databases">
        <title>Opniocepnalus argus Var Kimnra genome.</title>
        <authorList>
            <person name="Zhou C."/>
            <person name="Xiao S."/>
        </authorList>
    </citation>
    <scope>NUCLEOTIDE SEQUENCE [LARGE SCALE GENOMIC DNA]</scope>
</reference>
<dbReference type="PROSITE" id="PS00290">
    <property type="entry name" value="IG_MHC"/>
    <property type="match status" value="1"/>
</dbReference>
<sequence>MKLLLWMAALLAVYFSVEAKYSPPKVQVYSRDPGEYGKDNTFICHASKFHPPDIKIQLLKNDVEIPGAKQTDLAFKDDWHFVLTRSVNFRPEKGDKFICRVTHGQTVKDYVWEPNM</sequence>
<evidence type="ECO:0000256" key="8">
    <source>
        <dbReference type="SAM" id="SignalP"/>
    </source>
</evidence>
<dbReference type="SMART" id="SM00407">
    <property type="entry name" value="IGc1"/>
    <property type="match status" value="1"/>
</dbReference>
<feature type="signal peptide" evidence="8">
    <location>
        <begin position="1"/>
        <end position="19"/>
    </location>
</feature>
<keyword evidence="11" id="KW-1185">Reference proteome</keyword>
<gene>
    <name evidence="10" type="ORF">EXN66_Car020553</name>
</gene>
<dbReference type="InterPro" id="IPR003006">
    <property type="entry name" value="Ig/MHC_CS"/>
</dbReference>
<dbReference type="PROSITE" id="PS50835">
    <property type="entry name" value="IG_LIKE"/>
    <property type="match status" value="1"/>
</dbReference>
<evidence type="ECO:0000256" key="4">
    <source>
        <dbReference type="ARBA" id="ARBA00022451"/>
    </source>
</evidence>
<feature type="chain" id="PRO_5026257619" description="Beta-2-microglobulin" evidence="8">
    <location>
        <begin position="20"/>
        <end position="116"/>
    </location>
</feature>
<evidence type="ECO:0000259" key="9">
    <source>
        <dbReference type="PROSITE" id="PS50835"/>
    </source>
</evidence>
<comment type="similarity">
    <text evidence="2">Belongs to the beta-2-microglobulin family.</text>
</comment>
<dbReference type="PANTHER" id="PTHR19944:SF62">
    <property type="entry name" value="BETA-2-MICROGLOBULIN"/>
    <property type="match status" value="1"/>
</dbReference>
<evidence type="ECO:0000256" key="5">
    <source>
        <dbReference type="ARBA" id="ARBA00022525"/>
    </source>
</evidence>
<dbReference type="SUPFAM" id="SSF48726">
    <property type="entry name" value="Immunoglobulin"/>
    <property type="match status" value="1"/>
</dbReference>
<keyword evidence="4" id="KW-0490">MHC I</keyword>
<dbReference type="PANTHER" id="PTHR19944">
    <property type="entry name" value="MHC CLASS II-RELATED"/>
    <property type="match status" value="1"/>
</dbReference>
<proteinExistence type="inferred from homology"/>
<dbReference type="InterPro" id="IPR003597">
    <property type="entry name" value="Ig_C1-set"/>
</dbReference>
<evidence type="ECO:0000313" key="10">
    <source>
        <dbReference type="EMBL" id="KAF3704863.1"/>
    </source>
</evidence>